<evidence type="ECO:0000256" key="3">
    <source>
        <dbReference type="ARBA" id="ARBA00022692"/>
    </source>
</evidence>
<evidence type="ECO:0000256" key="8">
    <source>
        <dbReference type="SAM" id="Phobius"/>
    </source>
</evidence>
<evidence type="ECO:0000256" key="6">
    <source>
        <dbReference type="ARBA" id="ARBA00023136"/>
    </source>
</evidence>
<dbReference type="AlphaFoldDB" id="A0A6J7L542"/>
<evidence type="ECO:0000259" key="9">
    <source>
        <dbReference type="Pfam" id="PF18916"/>
    </source>
</evidence>
<proteinExistence type="predicted"/>
<evidence type="ECO:0000313" key="10">
    <source>
        <dbReference type="EMBL" id="CAB4963121.1"/>
    </source>
</evidence>
<dbReference type="GO" id="GO:0016117">
    <property type="term" value="P:carotenoid biosynthetic process"/>
    <property type="evidence" value="ECO:0007669"/>
    <property type="project" value="UniProtKB-KW"/>
</dbReference>
<dbReference type="Pfam" id="PF18916">
    <property type="entry name" value="Lycopene_cyc"/>
    <property type="match status" value="2"/>
</dbReference>
<feature type="domain" description="Lycopene cyclase" evidence="9">
    <location>
        <begin position="81"/>
        <end position="105"/>
    </location>
</feature>
<feature type="transmembrane region" description="Helical" evidence="8">
    <location>
        <begin position="6"/>
        <end position="22"/>
    </location>
</feature>
<evidence type="ECO:0000256" key="2">
    <source>
        <dbReference type="ARBA" id="ARBA00004829"/>
    </source>
</evidence>
<gene>
    <name evidence="10" type="ORF">UFOPK3773_02125</name>
</gene>
<dbReference type="InterPro" id="IPR017825">
    <property type="entry name" value="Lycopene_cyclase_dom"/>
</dbReference>
<comment type="pathway">
    <text evidence="2">Carotenoid biosynthesis.</text>
</comment>
<dbReference type="GO" id="GO:0016120">
    <property type="term" value="P:carotene biosynthetic process"/>
    <property type="evidence" value="ECO:0007669"/>
    <property type="project" value="UniProtKB-ARBA"/>
</dbReference>
<dbReference type="GO" id="GO:0016872">
    <property type="term" value="F:intramolecular lyase activity"/>
    <property type="evidence" value="ECO:0007669"/>
    <property type="project" value="InterPro"/>
</dbReference>
<dbReference type="EMBL" id="CAFBNF010000331">
    <property type="protein sequence ID" value="CAB4963121.1"/>
    <property type="molecule type" value="Genomic_DNA"/>
</dbReference>
<evidence type="ECO:0000256" key="5">
    <source>
        <dbReference type="ARBA" id="ARBA00022989"/>
    </source>
</evidence>
<keyword evidence="7" id="KW-0413">Isomerase</keyword>
<sequence>MTYTQLGLIAVVVVAVLDLFVFRTRLVRRRVFWTAYAIIIVFQLVTNGVLTGLSIVRYNGDAIIGSSTPVDGPPPFLGDGRIAYAPAEDLLFGFALVLLTLVLWVWWGKRGVQRTPYSGPPVESLRKPLGHRERA</sequence>
<keyword evidence="6 8" id="KW-0472">Membrane</keyword>
<evidence type="ECO:0000256" key="7">
    <source>
        <dbReference type="ARBA" id="ARBA00023235"/>
    </source>
</evidence>
<name>A0A6J7L542_9ZZZZ</name>
<evidence type="ECO:0000256" key="1">
    <source>
        <dbReference type="ARBA" id="ARBA00004141"/>
    </source>
</evidence>
<keyword evidence="3 8" id="KW-0812">Transmembrane</keyword>
<dbReference type="GO" id="GO:0045436">
    <property type="term" value="F:lycopene beta cyclase activity"/>
    <property type="evidence" value="ECO:0007669"/>
    <property type="project" value="UniProtKB-ARBA"/>
</dbReference>
<dbReference type="GO" id="GO:0016020">
    <property type="term" value="C:membrane"/>
    <property type="evidence" value="ECO:0007669"/>
    <property type="project" value="UniProtKB-SubCell"/>
</dbReference>
<comment type="subcellular location">
    <subcellularLocation>
        <location evidence="1">Membrane</location>
        <topology evidence="1">Multi-pass membrane protein</topology>
    </subcellularLocation>
</comment>
<feature type="domain" description="Lycopene cyclase" evidence="9">
    <location>
        <begin position="9"/>
        <end position="65"/>
    </location>
</feature>
<keyword evidence="5 8" id="KW-1133">Transmembrane helix</keyword>
<protein>
    <submittedName>
        <fullName evidence="10">Unannotated protein</fullName>
    </submittedName>
</protein>
<feature type="transmembrane region" description="Helical" evidence="8">
    <location>
        <begin position="34"/>
        <end position="56"/>
    </location>
</feature>
<reference evidence="10" key="1">
    <citation type="submission" date="2020-05" db="EMBL/GenBank/DDBJ databases">
        <authorList>
            <person name="Chiriac C."/>
            <person name="Salcher M."/>
            <person name="Ghai R."/>
            <person name="Kavagutti S V."/>
        </authorList>
    </citation>
    <scope>NUCLEOTIDE SEQUENCE</scope>
</reference>
<evidence type="ECO:0000256" key="4">
    <source>
        <dbReference type="ARBA" id="ARBA00022746"/>
    </source>
</evidence>
<keyword evidence="4" id="KW-0125">Carotenoid biosynthesis</keyword>
<organism evidence="10">
    <name type="scientific">freshwater metagenome</name>
    <dbReference type="NCBI Taxonomy" id="449393"/>
    <lineage>
        <taxon>unclassified sequences</taxon>
        <taxon>metagenomes</taxon>
        <taxon>ecological metagenomes</taxon>
    </lineage>
</organism>
<feature type="transmembrane region" description="Helical" evidence="8">
    <location>
        <begin position="90"/>
        <end position="107"/>
    </location>
</feature>
<accession>A0A6J7L542</accession>